<dbReference type="SUPFAM" id="SSF55060">
    <property type="entry name" value="GHMP Kinase, C-terminal domain"/>
    <property type="match status" value="1"/>
</dbReference>
<evidence type="ECO:0000256" key="1">
    <source>
        <dbReference type="ARBA" id="ARBA00022679"/>
    </source>
</evidence>
<comment type="caution">
    <text evidence="6">The sequence shown here is derived from an EMBL/GenBank/DDBJ whole genome shotgun (WGS) entry which is preliminary data.</text>
</comment>
<name>A0A554LFS1_9BACT</name>
<dbReference type="InterPro" id="IPR001174">
    <property type="entry name" value="HddA/FKP"/>
</dbReference>
<reference evidence="6 7" key="1">
    <citation type="submission" date="2017-07" db="EMBL/GenBank/DDBJ databases">
        <title>Mechanisms for carbon and nitrogen cycling indicate functional differentiation within the Candidate Phyla Radiation.</title>
        <authorList>
            <person name="Danczak R.E."/>
            <person name="Johnston M.D."/>
            <person name="Kenah C."/>
            <person name="Slattery M."/>
            <person name="Wrighton K.C."/>
            <person name="Wilkins M.J."/>
        </authorList>
    </citation>
    <scope>NUCLEOTIDE SEQUENCE [LARGE SCALE GENOMIC DNA]</scope>
    <source>
        <strain evidence="6">Licking1014_96</strain>
    </source>
</reference>
<dbReference type="InterPro" id="IPR052203">
    <property type="entry name" value="GHMP_Kinase-Related"/>
</dbReference>
<protein>
    <recommendedName>
        <fullName evidence="5">GHMP kinase N-terminal domain-containing protein</fullName>
    </recommendedName>
</protein>
<evidence type="ECO:0000256" key="4">
    <source>
        <dbReference type="ARBA" id="ARBA00022840"/>
    </source>
</evidence>
<dbReference type="GO" id="GO:0042352">
    <property type="term" value="P:GDP-L-fucose salvage"/>
    <property type="evidence" value="ECO:0007669"/>
    <property type="project" value="TreeGrafter"/>
</dbReference>
<keyword evidence="1" id="KW-0808">Transferase</keyword>
<sequence>MEGNKVIFASREDLKFRFFRVVEKTHHNNTREDNVSVDLLMGSLPMSMEEEMAREAHGLLMLTSQSRWLDPATESIIVSRAPVRMDFGGWPDTQFFLKYDWGYLMNIALRLWTYVVIVQSRRPGGYVYHALDFKEQIHEREETFVHQALEELRSQLSTRERSIIIHSLAPPQTGLGTSGSVGVAVVAALNAVKCGKTMTVEEIVYLAHMIEWLRMESETGIQDQIAAGDGSSVIRCLARKFPQSRWRRLRFLPGMRQRTESSSFLIDTAEVRSSDEEHRRKIRMVERGGSARRNVLDSIRQIRRWGMRAAKSFESGSFEDFCTCVGKIWQAQVQLDPSARTERIMKLEEAAKEMEAVVKWLGAAGGGMGVVLCPRGAGQRREVETELEKLVQTMSGARIIPCLVATTGVEVCSFTPEELEEVITRR</sequence>
<gene>
    <name evidence="6" type="ORF">CEN92_232</name>
</gene>
<keyword evidence="2" id="KW-0547">Nucleotide-binding</keyword>
<evidence type="ECO:0000313" key="6">
    <source>
        <dbReference type="EMBL" id="TSC91665.1"/>
    </source>
</evidence>
<evidence type="ECO:0000259" key="5">
    <source>
        <dbReference type="Pfam" id="PF00288"/>
    </source>
</evidence>
<dbReference type="PRINTS" id="PR00960">
    <property type="entry name" value="LMBPPROTEIN"/>
</dbReference>
<accession>A0A554LFS1</accession>
<evidence type="ECO:0000256" key="3">
    <source>
        <dbReference type="ARBA" id="ARBA00022777"/>
    </source>
</evidence>
<dbReference type="Pfam" id="PF00288">
    <property type="entry name" value="GHMP_kinases_N"/>
    <property type="match status" value="1"/>
</dbReference>
<dbReference type="InterPro" id="IPR036554">
    <property type="entry name" value="GHMP_kinase_C_sf"/>
</dbReference>
<dbReference type="GO" id="GO:0050201">
    <property type="term" value="F:fucokinase activity"/>
    <property type="evidence" value="ECO:0007669"/>
    <property type="project" value="TreeGrafter"/>
</dbReference>
<dbReference type="Proteomes" id="UP000318296">
    <property type="component" value="Unassembled WGS sequence"/>
</dbReference>
<proteinExistence type="predicted"/>
<dbReference type="InterPro" id="IPR006204">
    <property type="entry name" value="GHMP_kinase_N_dom"/>
</dbReference>
<dbReference type="PANTHER" id="PTHR32463:SF0">
    <property type="entry name" value="L-FUCOSE KINASE"/>
    <property type="match status" value="1"/>
</dbReference>
<evidence type="ECO:0000313" key="7">
    <source>
        <dbReference type="Proteomes" id="UP000318296"/>
    </source>
</evidence>
<dbReference type="GO" id="GO:0005524">
    <property type="term" value="F:ATP binding"/>
    <property type="evidence" value="ECO:0007669"/>
    <property type="project" value="UniProtKB-KW"/>
</dbReference>
<feature type="domain" description="GHMP kinase N-terminal" evidence="5">
    <location>
        <begin position="145"/>
        <end position="228"/>
    </location>
</feature>
<organism evidence="6 7">
    <name type="scientific">Candidatus Berkelbacteria bacterium Licking1014_96</name>
    <dbReference type="NCBI Taxonomy" id="2017149"/>
    <lineage>
        <taxon>Bacteria</taxon>
        <taxon>Candidatus Berkelbacteria</taxon>
    </lineage>
</organism>
<dbReference type="AlphaFoldDB" id="A0A554LFS1"/>
<dbReference type="SUPFAM" id="SSF54211">
    <property type="entry name" value="Ribosomal protein S5 domain 2-like"/>
    <property type="match status" value="1"/>
</dbReference>
<dbReference type="Gene3D" id="3.30.230.120">
    <property type="match status" value="1"/>
</dbReference>
<dbReference type="EMBL" id="VMGH01000032">
    <property type="protein sequence ID" value="TSC91665.1"/>
    <property type="molecule type" value="Genomic_DNA"/>
</dbReference>
<keyword evidence="3" id="KW-0418">Kinase</keyword>
<keyword evidence="4" id="KW-0067">ATP-binding</keyword>
<dbReference type="PANTHER" id="PTHR32463">
    <property type="entry name" value="L-FUCOSE KINASE"/>
    <property type="match status" value="1"/>
</dbReference>
<evidence type="ECO:0000256" key="2">
    <source>
        <dbReference type="ARBA" id="ARBA00022741"/>
    </source>
</evidence>
<dbReference type="InterPro" id="IPR020568">
    <property type="entry name" value="Ribosomal_Su5_D2-typ_SF"/>
</dbReference>